<keyword evidence="2" id="KW-1185">Reference proteome</keyword>
<dbReference type="Proteomes" id="UP000723463">
    <property type="component" value="Unassembled WGS sequence"/>
</dbReference>
<protein>
    <submittedName>
        <fullName evidence="1">Uncharacterized protein</fullName>
    </submittedName>
</protein>
<name>A0A9P6K2Y9_9FUNG</name>
<evidence type="ECO:0000313" key="2">
    <source>
        <dbReference type="Proteomes" id="UP000723463"/>
    </source>
</evidence>
<proteinExistence type="predicted"/>
<comment type="caution">
    <text evidence="1">The sequence shown here is derived from an EMBL/GenBank/DDBJ whole genome shotgun (WGS) entry which is preliminary data.</text>
</comment>
<evidence type="ECO:0000313" key="1">
    <source>
        <dbReference type="EMBL" id="KAF9543896.1"/>
    </source>
</evidence>
<sequence>MGVPLKRSRQTTYCSSCFRFAKLNRDCDDGLYRFNRNSDPLKKITNWTWRVDEEIAIPEVAATTGLDVLTQGYTVGPISCIKAEKFFLQQHVRSDTLNTSFFFLDMRVPERVANLTKIQKERAVKIPQADAKANALIAGYTNRFGRSPGTLSGAEYKFFMTTCEGMSLVTSQDITGKTHDLVYICCGFVGNKTIYGITILRQLVLELLVETKAFREQWQTILDGPVERNSKWMAVVP</sequence>
<accession>A0A9P6K2Y9</accession>
<reference evidence="1" key="1">
    <citation type="journal article" date="2020" name="Fungal Divers.">
        <title>Resolving the Mortierellaceae phylogeny through synthesis of multi-gene phylogenetics and phylogenomics.</title>
        <authorList>
            <person name="Vandepol N."/>
            <person name="Liber J."/>
            <person name="Desiro A."/>
            <person name="Na H."/>
            <person name="Kennedy M."/>
            <person name="Barry K."/>
            <person name="Grigoriev I.V."/>
            <person name="Miller A.N."/>
            <person name="O'Donnell K."/>
            <person name="Stajich J.E."/>
            <person name="Bonito G."/>
        </authorList>
    </citation>
    <scope>NUCLEOTIDE SEQUENCE</scope>
    <source>
        <strain evidence="1">NRRL 2591</strain>
    </source>
</reference>
<dbReference type="EMBL" id="JAAAXW010000102">
    <property type="protein sequence ID" value="KAF9543896.1"/>
    <property type="molecule type" value="Genomic_DNA"/>
</dbReference>
<dbReference type="AlphaFoldDB" id="A0A9P6K2Y9"/>
<gene>
    <name evidence="1" type="ORF">EC957_000347</name>
</gene>
<organism evidence="1 2">
    <name type="scientific">Mortierella hygrophila</name>
    <dbReference type="NCBI Taxonomy" id="979708"/>
    <lineage>
        <taxon>Eukaryota</taxon>
        <taxon>Fungi</taxon>
        <taxon>Fungi incertae sedis</taxon>
        <taxon>Mucoromycota</taxon>
        <taxon>Mortierellomycotina</taxon>
        <taxon>Mortierellomycetes</taxon>
        <taxon>Mortierellales</taxon>
        <taxon>Mortierellaceae</taxon>
        <taxon>Mortierella</taxon>
    </lineage>
</organism>